<dbReference type="Gene3D" id="3.40.30.10">
    <property type="entry name" value="Glutaredoxin"/>
    <property type="match status" value="1"/>
</dbReference>
<protein>
    <recommendedName>
        <fullName evidence="2">Glutaredoxin domain-containing protein</fullName>
    </recommendedName>
</protein>
<sequence>MTVRIISSINCSKCKGYLERLDKRGYNYSAYNADDPKNQQQLDEWKVRDMPVIQIINGDKVMYQFPPGTYSPRLLEQKIEDLKGD</sequence>
<name>A0A0F9RPH0_9ZZZZ</name>
<proteinExistence type="predicted"/>
<dbReference type="InterPro" id="IPR036249">
    <property type="entry name" value="Thioredoxin-like_sf"/>
</dbReference>
<comment type="caution">
    <text evidence="1">The sequence shown here is derived from an EMBL/GenBank/DDBJ whole genome shotgun (WGS) entry which is preliminary data.</text>
</comment>
<dbReference type="EMBL" id="LAZR01002691">
    <property type="protein sequence ID" value="KKN26826.1"/>
    <property type="molecule type" value="Genomic_DNA"/>
</dbReference>
<dbReference type="AlphaFoldDB" id="A0A0F9RPH0"/>
<reference evidence="1" key="1">
    <citation type="journal article" date="2015" name="Nature">
        <title>Complex archaea that bridge the gap between prokaryotes and eukaryotes.</title>
        <authorList>
            <person name="Spang A."/>
            <person name="Saw J.H."/>
            <person name="Jorgensen S.L."/>
            <person name="Zaremba-Niedzwiedzka K."/>
            <person name="Martijn J."/>
            <person name="Lind A.E."/>
            <person name="van Eijk R."/>
            <person name="Schleper C."/>
            <person name="Guy L."/>
            <person name="Ettema T.J."/>
        </authorList>
    </citation>
    <scope>NUCLEOTIDE SEQUENCE</scope>
</reference>
<organism evidence="1">
    <name type="scientific">marine sediment metagenome</name>
    <dbReference type="NCBI Taxonomy" id="412755"/>
    <lineage>
        <taxon>unclassified sequences</taxon>
        <taxon>metagenomes</taxon>
        <taxon>ecological metagenomes</taxon>
    </lineage>
</organism>
<gene>
    <name evidence="1" type="ORF">LCGC14_0870850</name>
</gene>
<evidence type="ECO:0008006" key="2">
    <source>
        <dbReference type="Google" id="ProtNLM"/>
    </source>
</evidence>
<evidence type="ECO:0000313" key="1">
    <source>
        <dbReference type="EMBL" id="KKN26826.1"/>
    </source>
</evidence>
<accession>A0A0F9RPH0</accession>
<dbReference type="SUPFAM" id="SSF52833">
    <property type="entry name" value="Thioredoxin-like"/>
    <property type="match status" value="1"/>
</dbReference>